<dbReference type="SUPFAM" id="SSF51735">
    <property type="entry name" value="NAD(P)-binding Rossmann-fold domains"/>
    <property type="match status" value="1"/>
</dbReference>
<comment type="similarity">
    <text evidence="1">Belongs to the short-chain dehydrogenases/reductases (SDR) family.</text>
</comment>
<evidence type="ECO:0000313" key="4">
    <source>
        <dbReference type="Proteomes" id="UP000199309"/>
    </source>
</evidence>
<dbReference type="FunFam" id="3.40.50.720:FF:000173">
    <property type="entry name" value="3-oxoacyl-[acyl-carrier protein] reductase"/>
    <property type="match status" value="1"/>
</dbReference>
<dbReference type="EMBL" id="FNHQ01000039">
    <property type="protein sequence ID" value="SDN33493.1"/>
    <property type="molecule type" value="Genomic_DNA"/>
</dbReference>
<dbReference type="Gene3D" id="3.40.50.720">
    <property type="entry name" value="NAD(P)-binding Rossmann-like Domain"/>
    <property type="match status" value="1"/>
</dbReference>
<dbReference type="GO" id="GO:0016616">
    <property type="term" value="F:oxidoreductase activity, acting on the CH-OH group of donors, NAD or NADP as acceptor"/>
    <property type="evidence" value="ECO:0007669"/>
    <property type="project" value="TreeGrafter"/>
</dbReference>
<reference evidence="3 4" key="1">
    <citation type="submission" date="2016-10" db="EMBL/GenBank/DDBJ databases">
        <authorList>
            <person name="de Groot N.N."/>
        </authorList>
    </citation>
    <scope>NUCLEOTIDE SEQUENCE [LARGE SCALE GENOMIC DNA]</scope>
    <source>
        <strain evidence="3 4">DSM 16981</strain>
    </source>
</reference>
<dbReference type="PRINTS" id="PR00080">
    <property type="entry name" value="SDRFAMILY"/>
</dbReference>
<evidence type="ECO:0000256" key="1">
    <source>
        <dbReference type="ARBA" id="ARBA00006484"/>
    </source>
</evidence>
<keyword evidence="4" id="KW-1185">Reference proteome</keyword>
<sequence>MNEFLDKVVLITGGNQGIGSIAAKKFCKEGAHCFIASQFLDKCEAYAAQLSADGYMATGAYVDVTDSESVKKLVIEIENRFGHIDILINMAGICTTTKFNEVTPEQWNKVMNVNAFGTFYITQQVIESMKRTDTKGVIVNAASIAAKTGAGAVGVDYSASKASIVNITISAATYGARYGIRVNAVAPGPIATDMTSVWDTGMCEKLVKTIPLGRTFGKAEDVAEAIVFLASPKAKYISGEILDINGAAYCD</sequence>
<dbReference type="Proteomes" id="UP000199309">
    <property type="component" value="Unassembled WGS sequence"/>
</dbReference>
<name>A0A1H0AK51_9FIRM</name>
<dbReference type="Pfam" id="PF13561">
    <property type="entry name" value="adh_short_C2"/>
    <property type="match status" value="1"/>
</dbReference>
<accession>A0A1H0AK51</accession>
<dbReference type="InterPro" id="IPR002347">
    <property type="entry name" value="SDR_fam"/>
</dbReference>
<gene>
    <name evidence="3" type="ORF">SAMN05660299_02538</name>
</gene>
<dbReference type="STRING" id="349095.SAMN05660299_02538"/>
<dbReference type="PROSITE" id="PS00061">
    <property type="entry name" value="ADH_SHORT"/>
    <property type="match status" value="1"/>
</dbReference>
<dbReference type="PRINTS" id="PR00081">
    <property type="entry name" value="GDHRDH"/>
</dbReference>
<evidence type="ECO:0000313" key="3">
    <source>
        <dbReference type="EMBL" id="SDN33493.1"/>
    </source>
</evidence>
<dbReference type="InterPro" id="IPR036291">
    <property type="entry name" value="NAD(P)-bd_dom_sf"/>
</dbReference>
<evidence type="ECO:0000256" key="2">
    <source>
        <dbReference type="ARBA" id="ARBA00023002"/>
    </source>
</evidence>
<dbReference type="RefSeq" id="WP_176762985.1">
    <property type="nucleotide sequence ID" value="NZ_FNHQ01000039.1"/>
</dbReference>
<proteinExistence type="inferred from homology"/>
<protein>
    <submittedName>
        <fullName evidence="3">3-oxoacyl-[acyl-carrier protein] reductase</fullName>
    </submittedName>
</protein>
<dbReference type="PANTHER" id="PTHR42760:SF133">
    <property type="entry name" value="3-OXOACYL-[ACYL-CARRIER-PROTEIN] REDUCTASE"/>
    <property type="match status" value="1"/>
</dbReference>
<keyword evidence="2" id="KW-0560">Oxidoreductase</keyword>
<dbReference type="InterPro" id="IPR020904">
    <property type="entry name" value="Sc_DH/Rdtase_CS"/>
</dbReference>
<organism evidence="3 4">
    <name type="scientific">Megasphaera paucivorans</name>
    <dbReference type="NCBI Taxonomy" id="349095"/>
    <lineage>
        <taxon>Bacteria</taxon>
        <taxon>Bacillati</taxon>
        <taxon>Bacillota</taxon>
        <taxon>Negativicutes</taxon>
        <taxon>Veillonellales</taxon>
        <taxon>Veillonellaceae</taxon>
        <taxon>Megasphaera</taxon>
    </lineage>
</organism>
<dbReference type="PANTHER" id="PTHR42760">
    <property type="entry name" value="SHORT-CHAIN DEHYDROGENASES/REDUCTASES FAMILY MEMBER"/>
    <property type="match status" value="1"/>
</dbReference>
<dbReference type="AlphaFoldDB" id="A0A1H0AK51"/>